<evidence type="ECO:0000256" key="1">
    <source>
        <dbReference type="ARBA" id="ARBA00004141"/>
    </source>
</evidence>
<feature type="transmembrane region" description="Helical" evidence="6">
    <location>
        <begin position="169"/>
        <end position="189"/>
    </location>
</feature>
<dbReference type="InterPro" id="IPR004254">
    <property type="entry name" value="AdipoR/HlyIII-related"/>
</dbReference>
<dbReference type="PANTHER" id="PTHR20855">
    <property type="entry name" value="ADIPOR/PROGESTIN RECEPTOR-RELATED"/>
    <property type="match status" value="1"/>
</dbReference>
<accession>A0A1H3VXW1</accession>
<reference evidence="7 8" key="1">
    <citation type="submission" date="2016-10" db="EMBL/GenBank/DDBJ databases">
        <authorList>
            <person name="de Groot N.N."/>
        </authorList>
    </citation>
    <scope>NUCLEOTIDE SEQUENCE [LARGE SCALE GENOMIC DNA]</scope>
    <source>
        <strain evidence="7 8">DSM 15345</strain>
    </source>
</reference>
<dbReference type="OrthoDB" id="9813689at2"/>
<proteinExistence type="predicted"/>
<dbReference type="Pfam" id="PF03006">
    <property type="entry name" value="HlyIII"/>
    <property type="match status" value="1"/>
</dbReference>
<sequence>MQTAQARHGGNYSPAERLADAVVHWAGLALALAAIPVLVTVSAMLLGEPPVIAAVSIYAAALLAMIAVSAAYHLNPGSRWREALRRCDHATIYLKIAATQTPFAVMIGGERIGWALGAIWFAALAGAAGKLLAPHQMRRVALPLYLLLGWAGMTLIWPGENSRPLGAPTTLLIVIGGALYSVGVVFFLWERLRFHNAIWHGFVLVASFVFYSAVLTEIGMRAAAQP</sequence>
<dbReference type="PANTHER" id="PTHR20855:SF3">
    <property type="entry name" value="LD03007P"/>
    <property type="match status" value="1"/>
</dbReference>
<feature type="transmembrane region" description="Helical" evidence="6">
    <location>
        <begin position="92"/>
        <end position="108"/>
    </location>
</feature>
<evidence type="ECO:0000313" key="8">
    <source>
        <dbReference type="Proteomes" id="UP000198703"/>
    </source>
</evidence>
<dbReference type="EMBL" id="FNQM01000001">
    <property type="protein sequence ID" value="SDZ79705.1"/>
    <property type="molecule type" value="Genomic_DNA"/>
</dbReference>
<feature type="binding site" evidence="5">
    <location>
        <position position="73"/>
    </location>
    <ligand>
        <name>Zn(2+)</name>
        <dbReference type="ChEBI" id="CHEBI:29105"/>
    </ligand>
</feature>
<keyword evidence="5" id="KW-0479">Metal-binding</keyword>
<protein>
    <submittedName>
        <fullName evidence="7">Hemolysin III</fullName>
    </submittedName>
</protein>
<evidence type="ECO:0000256" key="6">
    <source>
        <dbReference type="SAM" id="Phobius"/>
    </source>
</evidence>
<dbReference type="STRING" id="89524.SAMN05444370_101398"/>
<dbReference type="AlphaFoldDB" id="A0A1H3VXW1"/>
<feature type="transmembrane region" description="Helical" evidence="6">
    <location>
        <begin position="114"/>
        <end position="133"/>
    </location>
</feature>
<evidence type="ECO:0000256" key="3">
    <source>
        <dbReference type="ARBA" id="ARBA00022989"/>
    </source>
</evidence>
<keyword evidence="8" id="KW-1185">Reference proteome</keyword>
<dbReference type="RefSeq" id="WP_093247841.1">
    <property type="nucleotide sequence ID" value="NZ_FNQM01000001.1"/>
</dbReference>
<evidence type="ECO:0000256" key="2">
    <source>
        <dbReference type="ARBA" id="ARBA00022692"/>
    </source>
</evidence>
<feature type="transmembrane region" description="Helical" evidence="6">
    <location>
        <begin position="51"/>
        <end position="72"/>
    </location>
</feature>
<evidence type="ECO:0000256" key="4">
    <source>
        <dbReference type="ARBA" id="ARBA00023136"/>
    </source>
</evidence>
<feature type="transmembrane region" description="Helical" evidence="6">
    <location>
        <begin position="21"/>
        <end position="45"/>
    </location>
</feature>
<organism evidence="7 8">
    <name type="scientific">Rubrimonas cliftonensis</name>
    <dbReference type="NCBI Taxonomy" id="89524"/>
    <lineage>
        <taxon>Bacteria</taxon>
        <taxon>Pseudomonadati</taxon>
        <taxon>Pseudomonadota</taxon>
        <taxon>Alphaproteobacteria</taxon>
        <taxon>Rhodobacterales</taxon>
        <taxon>Paracoccaceae</taxon>
        <taxon>Rubrimonas</taxon>
    </lineage>
</organism>
<feature type="binding site" evidence="5">
    <location>
        <position position="200"/>
    </location>
    <ligand>
        <name>Zn(2+)</name>
        <dbReference type="ChEBI" id="CHEBI:29105"/>
    </ligand>
</feature>
<feature type="transmembrane region" description="Helical" evidence="6">
    <location>
        <begin position="140"/>
        <end position="157"/>
    </location>
</feature>
<keyword evidence="3 6" id="KW-1133">Transmembrane helix</keyword>
<name>A0A1H3VXW1_9RHOB</name>
<keyword evidence="5" id="KW-0862">Zinc</keyword>
<dbReference type="Proteomes" id="UP000198703">
    <property type="component" value="Unassembled WGS sequence"/>
</dbReference>
<dbReference type="GO" id="GO:0016020">
    <property type="term" value="C:membrane"/>
    <property type="evidence" value="ECO:0007669"/>
    <property type="project" value="UniProtKB-SubCell"/>
</dbReference>
<keyword evidence="4 6" id="KW-0472">Membrane</keyword>
<dbReference type="GO" id="GO:0046872">
    <property type="term" value="F:metal ion binding"/>
    <property type="evidence" value="ECO:0007669"/>
    <property type="project" value="UniProtKB-KW"/>
</dbReference>
<gene>
    <name evidence="7" type="ORF">SAMN05444370_101398</name>
</gene>
<feature type="transmembrane region" description="Helical" evidence="6">
    <location>
        <begin position="201"/>
        <end position="224"/>
    </location>
</feature>
<evidence type="ECO:0000256" key="5">
    <source>
        <dbReference type="PIRSR" id="PIRSR604254-1"/>
    </source>
</evidence>
<comment type="subcellular location">
    <subcellularLocation>
        <location evidence="1">Membrane</location>
        <topology evidence="1">Multi-pass membrane protein</topology>
    </subcellularLocation>
</comment>
<keyword evidence="2 6" id="KW-0812">Transmembrane</keyword>
<evidence type="ECO:0000313" key="7">
    <source>
        <dbReference type="EMBL" id="SDZ79705.1"/>
    </source>
</evidence>